<dbReference type="InterPro" id="IPR027417">
    <property type="entry name" value="P-loop_NTPase"/>
</dbReference>
<sequence>MAPMDKWVGVGTAMTVFTLLCSRMPDRIHGEARHFITKWAPIIAAYFNPYIQLSISEQSDEQFRRNELFDHISAYLTDACARDARKLKMALGKDGKIPEITLDDNVKVTDDYEGARIWWYASNKGPSYRSRGPVFNLFPTESEPRVFRAVFHKRHRDVVLTKYMPFALDKGHGIIANRGRKRRLYTNHRPGNKSTWSHVPFEHPATFDKLAMDPVQKEELINDLDEFTGGKKYYSDVGKAWKRGYLLYGPPGTGKSTLVSAMANKLNYDVYDLDLTSIKSNAELRKLFLETKGKSIIMIEDIDAIEVDLARSRKKRASSSSSSDLLSAELDPSKDDGSKVTLSGLLSFVDGLWSASGSERIIVFTTNHVDTLDPALIRRGRMDMHIRMSYCRFGAFKVLANNYL</sequence>
<dbReference type="SMART" id="SM00382">
    <property type="entry name" value="AAA"/>
    <property type="match status" value="1"/>
</dbReference>
<organism evidence="7 8">
    <name type="scientific">Triticum turgidum subsp. durum</name>
    <name type="common">Durum wheat</name>
    <name type="synonym">Triticum durum</name>
    <dbReference type="NCBI Taxonomy" id="4567"/>
    <lineage>
        <taxon>Eukaryota</taxon>
        <taxon>Viridiplantae</taxon>
        <taxon>Streptophyta</taxon>
        <taxon>Embryophyta</taxon>
        <taxon>Tracheophyta</taxon>
        <taxon>Spermatophyta</taxon>
        <taxon>Magnoliopsida</taxon>
        <taxon>Liliopsida</taxon>
        <taxon>Poales</taxon>
        <taxon>Poaceae</taxon>
        <taxon>BOP clade</taxon>
        <taxon>Pooideae</taxon>
        <taxon>Triticodae</taxon>
        <taxon>Triticeae</taxon>
        <taxon>Triticinae</taxon>
        <taxon>Triticum</taxon>
    </lineage>
</organism>
<dbReference type="OMA" id="MPRNGEI"/>
<keyword evidence="3" id="KW-0460">Magnesium</keyword>
<proteinExistence type="inferred from homology"/>
<keyword evidence="8" id="KW-1185">Reference proteome</keyword>
<dbReference type="InterPro" id="IPR025753">
    <property type="entry name" value="AAA_N_dom"/>
</dbReference>
<evidence type="ECO:0000256" key="3">
    <source>
        <dbReference type="ARBA" id="ARBA00022842"/>
    </source>
</evidence>
<feature type="domain" description="AAA+ ATPase" evidence="6">
    <location>
        <begin position="241"/>
        <end position="392"/>
    </location>
</feature>
<evidence type="ECO:0000259" key="6">
    <source>
        <dbReference type="SMART" id="SM00382"/>
    </source>
</evidence>
<dbReference type="PANTHER" id="PTHR23070">
    <property type="entry name" value="BCS1 AAA-TYPE ATPASE"/>
    <property type="match status" value="1"/>
</dbReference>
<dbReference type="Proteomes" id="UP000324705">
    <property type="component" value="Chromosome 4A"/>
</dbReference>
<evidence type="ECO:0000313" key="7">
    <source>
        <dbReference type="EMBL" id="VAH98852.1"/>
    </source>
</evidence>
<protein>
    <recommendedName>
        <fullName evidence="6">AAA+ ATPase domain-containing protein</fullName>
    </recommendedName>
</protein>
<dbReference type="SUPFAM" id="SSF52540">
    <property type="entry name" value="P-loop containing nucleoside triphosphate hydrolases"/>
    <property type="match status" value="1"/>
</dbReference>
<comment type="similarity">
    <text evidence="2">Belongs to the AAA ATPase family. BCS1 subfamily.</text>
</comment>
<evidence type="ECO:0000256" key="5">
    <source>
        <dbReference type="RuleBase" id="RU003651"/>
    </source>
</evidence>
<dbReference type="Gramene" id="TRITD4Av1G248040.1">
    <property type="protein sequence ID" value="TRITD4Av1G248040.1"/>
    <property type="gene ID" value="TRITD4Av1G248040"/>
</dbReference>
<dbReference type="PROSITE" id="PS00674">
    <property type="entry name" value="AAA"/>
    <property type="match status" value="1"/>
</dbReference>
<evidence type="ECO:0000313" key="8">
    <source>
        <dbReference type="Proteomes" id="UP000324705"/>
    </source>
</evidence>
<dbReference type="GO" id="GO:0005524">
    <property type="term" value="F:ATP binding"/>
    <property type="evidence" value="ECO:0007669"/>
    <property type="project" value="UniProtKB-KW"/>
</dbReference>
<keyword evidence="5" id="KW-0547">Nucleotide-binding</keyword>
<dbReference type="Pfam" id="PF14363">
    <property type="entry name" value="AAA_assoc"/>
    <property type="match status" value="1"/>
</dbReference>
<dbReference type="EMBL" id="LT934117">
    <property type="protein sequence ID" value="VAH98852.1"/>
    <property type="molecule type" value="Genomic_DNA"/>
</dbReference>
<dbReference type="InterPro" id="IPR003960">
    <property type="entry name" value="ATPase_AAA_CS"/>
</dbReference>
<dbReference type="AlphaFoldDB" id="A0A9R0W6R5"/>
<dbReference type="Gene3D" id="3.40.50.300">
    <property type="entry name" value="P-loop containing nucleotide triphosphate hydrolases"/>
    <property type="match status" value="1"/>
</dbReference>
<keyword evidence="5" id="KW-0067">ATP-binding</keyword>
<gene>
    <name evidence="7" type="ORF">TRITD_4Av1G248040</name>
</gene>
<reference evidence="7 8" key="1">
    <citation type="submission" date="2017-09" db="EMBL/GenBank/DDBJ databases">
        <authorList>
            <consortium name="International Durum Wheat Genome Sequencing Consortium (IDWGSC)"/>
            <person name="Milanesi L."/>
        </authorList>
    </citation>
    <scope>NUCLEOTIDE SEQUENCE [LARGE SCALE GENOMIC DNA]</scope>
    <source>
        <strain evidence="8">cv. Svevo</strain>
    </source>
</reference>
<evidence type="ECO:0000256" key="1">
    <source>
        <dbReference type="ARBA" id="ARBA00001946"/>
    </source>
</evidence>
<dbReference type="GO" id="GO:0016887">
    <property type="term" value="F:ATP hydrolysis activity"/>
    <property type="evidence" value="ECO:0007669"/>
    <property type="project" value="InterPro"/>
</dbReference>
<dbReference type="GO" id="GO:0006950">
    <property type="term" value="P:response to stress"/>
    <property type="evidence" value="ECO:0007669"/>
    <property type="project" value="UniProtKB-ARBA"/>
</dbReference>
<dbReference type="InterPro" id="IPR003593">
    <property type="entry name" value="AAA+_ATPase"/>
</dbReference>
<evidence type="ECO:0000256" key="4">
    <source>
        <dbReference type="ARBA" id="ARBA00049360"/>
    </source>
</evidence>
<comment type="catalytic activity">
    <reaction evidence="4">
        <text>ATP + H2O = ADP + phosphate + H(+)</text>
        <dbReference type="Rhea" id="RHEA:13065"/>
        <dbReference type="ChEBI" id="CHEBI:15377"/>
        <dbReference type="ChEBI" id="CHEBI:15378"/>
        <dbReference type="ChEBI" id="CHEBI:30616"/>
        <dbReference type="ChEBI" id="CHEBI:43474"/>
        <dbReference type="ChEBI" id="CHEBI:456216"/>
    </reaction>
</comment>
<dbReference type="CDD" id="cd19510">
    <property type="entry name" value="RecA-like_BCS1"/>
    <property type="match status" value="1"/>
</dbReference>
<dbReference type="InterPro" id="IPR003959">
    <property type="entry name" value="ATPase_AAA_core"/>
</dbReference>
<accession>A0A9R0W6R5</accession>
<evidence type="ECO:0000256" key="2">
    <source>
        <dbReference type="ARBA" id="ARBA00007448"/>
    </source>
</evidence>
<dbReference type="Pfam" id="PF00004">
    <property type="entry name" value="AAA"/>
    <property type="match status" value="1"/>
</dbReference>
<dbReference type="InterPro" id="IPR050747">
    <property type="entry name" value="Mitochondrial_chaperone_BCS1"/>
</dbReference>
<comment type="cofactor">
    <cofactor evidence="1">
        <name>Mg(2+)</name>
        <dbReference type="ChEBI" id="CHEBI:18420"/>
    </cofactor>
</comment>
<name>A0A9R0W6R5_TRITD</name>